<dbReference type="InterPro" id="IPR051828">
    <property type="entry name" value="HAD-like_hydrolase_domain"/>
</dbReference>
<keyword evidence="1" id="KW-1185">Reference proteome</keyword>
<dbReference type="SFLD" id="SFLDG01129">
    <property type="entry name" value="C1.5:_HAD__Beta-PGM__Phosphata"/>
    <property type="match status" value="1"/>
</dbReference>
<dbReference type="SFLD" id="SFLDS00003">
    <property type="entry name" value="Haloacid_Dehalogenase"/>
    <property type="match status" value="1"/>
</dbReference>
<gene>
    <name evidence="2" type="primary">LOC106463874</name>
</gene>
<dbReference type="InterPro" id="IPR023214">
    <property type="entry name" value="HAD_sf"/>
</dbReference>
<dbReference type="PANTHER" id="PTHR46191:SF2">
    <property type="entry name" value="HALOACID DEHALOGENASE-LIKE HYDROLASE DOMAIN-CONTAINING PROTEIN 3"/>
    <property type="match status" value="1"/>
</dbReference>
<sequence length="255" mass="29158">MYRIRLATFDVTNTLLKFKIPIGEEYSQISKLYGIQSDAAQLNAAFKRQWKILNQKHPNFGATTGLAPQTWWASLIVRVFHDAGYDYLDQKQLQAISRHLFKAYSTKVCWQMQRGTHSLLENLAKANVQLGIISNFDNRLQSILSDVGLLPHFNFVIDSYSARVKKPSKGIFNLALDHVKHLDILPEQAVHIGNDLHVDYWGAINAGWNALLLTKKANLSPEELKIVNPNDILNDVREAEKHILEPDVVRFRNQF</sequence>
<reference evidence="2" key="1">
    <citation type="submission" date="2025-08" db="UniProtKB">
        <authorList>
            <consortium name="RefSeq"/>
        </authorList>
    </citation>
    <scope>IDENTIFICATION</scope>
    <source>
        <tissue evidence="2">Muscle</tissue>
    </source>
</reference>
<accession>A0ABM1BCU5</accession>
<dbReference type="NCBIfam" id="TIGR01549">
    <property type="entry name" value="HAD-SF-IA-v1"/>
    <property type="match status" value="1"/>
</dbReference>
<dbReference type="SUPFAM" id="SSF56784">
    <property type="entry name" value="HAD-like"/>
    <property type="match status" value="1"/>
</dbReference>
<organism evidence="1 2">
    <name type="scientific">Limulus polyphemus</name>
    <name type="common">Atlantic horseshoe crab</name>
    <dbReference type="NCBI Taxonomy" id="6850"/>
    <lineage>
        <taxon>Eukaryota</taxon>
        <taxon>Metazoa</taxon>
        <taxon>Ecdysozoa</taxon>
        <taxon>Arthropoda</taxon>
        <taxon>Chelicerata</taxon>
        <taxon>Merostomata</taxon>
        <taxon>Xiphosura</taxon>
        <taxon>Limulidae</taxon>
        <taxon>Limulus</taxon>
    </lineage>
</organism>
<dbReference type="Pfam" id="PF00702">
    <property type="entry name" value="Hydrolase"/>
    <property type="match status" value="1"/>
</dbReference>
<dbReference type="InterPro" id="IPR006439">
    <property type="entry name" value="HAD-SF_hydro_IA"/>
</dbReference>
<dbReference type="Proteomes" id="UP000694941">
    <property type="component" value="Unplaced"/>
</dbReference>
<evidence type="ECO:0000313" key="2">
    <source>
        <dbReference type="RefSeq" id="XP_013779408.1"/>
    </source>
</evidence>
<dbReference type="RefSeq" id="XP_013779408.1">
    <property type="nucleotide sequence ID" value="XM_013923954.2"/>
</dbReference>
<proteinExistence type="predicted"/>
<dbReference type="Gene3D" id="3.40.50.1000">
    <property type="entry name" value="HAD superfamily/HAD-like"/>
    <property type="match status" value="1"/>
</dbReference>
<name>A0ABM1BCU5_LIMPO</name>
<dbReference type="NCBIfam" id="TIGR02252">
    <property type="entry name" value="DREG-2"/>
    <property type="match status" value="1"/>
</dbReference>
<dbReference type="InterPro" id="IPR011949">
    <property type="entry name" value="HAD-SF_hydro_IA_REG-2-like"/>
</dbReference>
<evidence type="ECO:0000313" key="1">
    <source>
        <dbReference type="Proteomes" id="UP000694941"/>
    </source>
</evidence>
<dbReference type="InterPro" id="IPR044924">
    <property type="entry name" value="HAD-SF_hydro_IA_REG-2-like_cap"/>
</dbReference>
<protein>
    <submittedName>
        <fullName evidence="2">Rhythmically expressed gene 2 protein-like</fullName>
    </submittedName>
</protein>
<dbReference type="Gene3D" id="1.10.150.720">
    <property type="entry name" value="Haloacid dehalogenase-like hydrolase"/>
    <property type="match status" value="1"/>
</dbReference>
<dbReference type="GeneID" id="106463874"/>
<dbReference type="PANTHER" id="PTHR46191">
    <property type="match status" value="1"/>
</dbReference>
<dbReference type="InterPro" id="IPR036412">
    <property type="entry name" value="HAD-like_sf"/>
</dbReference>